<dbReference type="Pfam" id="PF00069">
    <property type="entry name" value="Pkinase"/>
    <property type="match status" value="1"/>
</dbReference>
<evidence type="ECO:0000313" key="11">
    <source>
        <dbReference type="Proteomes" id="UP000317243"/>
    </source>
</evidence>
<keyword evidence="11" id="KW-1185">Reference proteome</keyword>
<dbReference type="SUPFAM" id="SSF53822">
    <property type="entry name" value="Periplasmic binding protein-like I"/>
    <property type="match status" value="1"/>
</dbReference>
<feature type="binding site" evidence="7">
    <location>
        <position position="84"/>
    </location>
    <ligand>
        <name>ATP</name>
        <dbReference type="ChEBI" id="CHEBI:30616"/>
    </ligand>
</feature>
<keyword evidence="2" id="KW-0723">Serine/threonine-protein kinase</keyword>
<dbReference type="SMART" id="SM00220">
    <property type="entry name" value="S_TKc"/>
    <property type="match status" value="1"/>
</dbReference>
<dbReference type="RefSeq" id="WP_146510444.1">
    <property type="nucleotide sequence ID" value="NZ_SIHI01000005.1"/>
</dbReference>
<dbReference type="PANTHER" id="PTHR47628:SF1">
    <property type="entry name" value="ALIPHATIC AMIDASE EXPRESSION-REGULATING PROTEIN"/>
    <property type="match status" value="1"/>
</dbReference>
<accession>A0A5C5WZG3</accession>
<evidence type="ECO:0000256" key="6">
    <source>
        <dbReference type="ARBA" id="ARBA00022840"/>
    </source>
</evidence>
<dbReference type="CDD" id="cd06355">
    <property type="entry name" value="PBP1_FmdD-like"/>
    <property type="match status" value="1"/>
</dbReference>
<keyword evidence="6 7" id="KW-0067">ATP-binding</keyword>
<feature type="region of interest" description="Disordered" evidence="8">
    <location>
        <begin position="1"/>
        <end position="40"/>
    </location>
</feature>
<dbReference type="GO" id="GO:0005524">
    <property type="term" value="F:ATP binding"/>
    <property type="evidence" value="ECO:0007669"/>
    <property type="project" value="UniProtKB-UniRule"/>
</dbReference>
<feature type="domain" description="Protein kinase" evidence="9">
    <location>
        <begin position="55"/>
        <end position="318"/>
    </location>
</feature>
<evidence type="ECO:0000256" key="1">
    <source>
        <dbReference type="ARBA" id="ARBA00012513"/>
    </source>
</evidence>
<dbReference type="Gene3D" id="3.40.50.2300">
    <property type="match status" value="2"/>
</dbReference>
<dbReference type="InterPro" id="IPR017777">
    <property type="entry name" value="ABC_urea-bd_UrtA"/>
</dbReference>
<evidence type="ECO:0000256" key="8">
    <source>
        <dbReference type="SAM" id="MobiDB-lite"/>
    </source>
</evidence>
<evidence type="ECO:0000259" key="9">
    <source>
        <dbReference type="PROSITE" id="PS50011"/>
    </source>
</evidence>
<dbReference type="InterPro" id="IPR011009">
    <property type="entry name" value="Kinase-like_dom_sf"/>
</dbReference>
<dbReference type="InterPro" id="IPR028082">
    <property type="entry name" value="Peripla_BP_I"/>
</dbReference>
<dbReference type="AlphaFoldDB" id="A0A5C5WZG3"/>
<dbReference type="PROSITE" id="PS00108">
    <property type="entry name" value="PROTEIN_KINASE_ST"/>
    <property type="match status" value="1"/>
</dbReference>
<gene>
    <name evidence="10" type="primary">amiC</name>
    <name evidence="10" type="ORF">KOR42_29400</name>
</gene>
<keyword evidence="4 7" id="KW-0547">Nucleotide-binding</keyword>
<keyword evidence="5" id="KW-0418">Kinase</keyword>
<name>A0A5C5WZG3_9PLAN</name>
<dbReference type="EMBL" id="SIHI01000005">
    <property type="protein sequence ID" value="TWT55312.1"/>
    <property type="molecule type" value="Genomic_DNA"/>
</dbReference>
<dbReference type="EC" id="2.7.11.1" evidence="1"/>
<dbReference type="GO" id="GO:0004674">
    <property type="term" value="F:protein serine/threonine kinase activity"/>
    <property type="evidence" value="ECO:0007669"/>
    <property type="project" value="UniProtKB-KW"/>
</dbReference>
<dbReference type="FunFam" id="1.10.510.10:FF:000021">
    <property type="entry name" value="Serine/threonine protein kinase"/>
    <property type="match status" value="1"/>
</dbReference>
<evidence type="ECO:0000256" key="2">
    <source>
        <dbReference type="ARBA" id="ARBA00022527"/>
    </source>
</evidence>
<evidence type="ECO:0000256" key="4">
    <source>
        <dbReference type="ARBA" id="ARBA00022741"/>
    </source>
</evidence>
<dbReference type="InterPro" id="IPR017441">
    <property type="entry name" value="Protein_kinase_ATP_BS"/>
</dbReference>
<dbReference type="OrthoDB" id="6111975at2"/>
<dbReference type="Gene3D" id="3.30.200.20">
    <property type="entry name" value="Phosphorylase Kinase, domain 1"/>
    <property type="match status" value="1"/>
</dbReference>
<dbReference type="InterPro" id="IPR000719">
    <property type="entry name" value="Prot_kinase_dom"/>
</dbReference>
<proteinExistence type="predicted"/>
<protein>
    <recommendedName>
        <fullName evidence="1">non-specific serine/threonine protein kinase</fullName>
        <ecNumber evidence="1">2.7.11.1</ecNumber>
    </recommendedName>
</protein>
<keyword evidence="3" id="KW-0808">Transferase</keyword>
<dbReference type="Pfam" id="PF13433">
    <property type="entry name" value="Peripla_BP_5"/>
    <property type="match status" value="1"/>
</dbReference>
<feature type="compositionally biased region" description="Basic and acidic residues" evidence="8">
    <location>
        <begin position="9"/>
        <end position="24"/>
    </location>
</feature>
<dbReference type="SUPFAM" id="SSF56112">
    <property type="entry name" value="Protein kinase-like (PK-like)"/>
    <property type="match status" value="1"/>
</dbReference>
<evidence type="ECO:0000256" key="7">
    <source>
        <dbReference type="PROSITE-ProRule" id="PRU10141"/>
    </source>
</evidence>
<reference evidence="10 11" key="1">
    <citation type="submission" date="2019-02" db="EMBL/GenBank/DDBJ databases">
        <title>Deep-cultivation of Planctomycetes and their phenomic and genomic characterization uncovers novel biology.</title>
        <authorList>
            <person name="Wiegand S."/>
            <person name="Jogler M."/>
            <person name="Boedeker C."/>
            <person name="Pinto D."/>
            <person name="Vollmers J."/>
            <person name="Rivas-Marin E."/>
            <person name="Kohn T."/>
            <person name="Peeters S.H."/>
            <person name="Heuer A."/>
            <person name="Rast P."/>
            <person name="Oberbeckmann S."/>
            <person name="Bunk B."/>
            <person name="Jeske O."/>
            <person name="Meyerdierks A."/>
            <person name="Storesund J.E."/>
            <person name="Kallscheuer N."/>
            <person name="Luecker S."/>
            <person name="Lage O.M."/>
            <person name="Pohl T."/>
            <person name="Merkel B.J."/>
            <person name="Hornburger P."/>
            <person name="Mueller R.-W."/>
            <person name="Bruemmer F."/>
            <person name="Labrenz M."/>
            <person name="Spormann A.M."/>
            <person name="Op Den Camp H."/>
            <person name="Overmann J."/>
            <person name="Amann R."/>
            <person name="Jetten M.S.M."/>
            <person name="Mascher T."/>
            <person name="Medema M.H."/>
            <person name="Devos D.P."/>
            <person name="Kaster A.-K."/>
            <person name="Ovreas L."/>
            <person name="Rohde M."/>
            <person name="Galperin M.Y."/>
            <person name="Jogler C."/>
        </authorList>
    </citation>
    <scope>NUCLEOTIDE SEQUENCE [LARGE SCALE GENOMIC DNA]</scope>
    <source>
        <strain evidence="10 11">KOR42</strain>
    </source>
</reference>
<dbReference type="PROSITE" id="PS50011">
    <property type="entry name" value="PROTEIN_KINASE_DOM"/>
    <property type="match status" value="1"/>
</dbReference>
<evidence type="ECO:0000313" key="10">
    <source>
        <dbReference type="EMBL" id="TWT55312.1"/>
    </source>
</evidence>
<sequence>MLPDENDSPSDKSLKPESGVHEETFISGGLTSSSPNEVFSPKNPEEWIGKKLGHYEIRQLIGRGGMGIVYLAHDMSIDRDVAIKMLPNELANNPVLLQRFQAEARSAGKLQHHHVVSIYEVGEDQSANFLVMELVSGGSVSERLSEQGPMAISDATLAIVQACQGISAAHRLGLVHRDIKPANLLFNEQGEIKISDFGLAKSLKHETLQMTRDGQVVGTPYYMSPEQCESRPVDARSDVYSLGATYYGLLTAKSPYEESTSIVQVMYSHCHAPPPDPRVVRATVPAACAEIINKAMAIDPEDRYQSVDEMRVDLEAVLAAISGHGIQLPSQSGSYSKLPTLNSQSHSRSFARPAAVAAGILLLLAGLAFIATRNPDRPPGNESIGDNNPADSNIPVIPPPQGEPIRIGLLHSLSGTMSQSESPVADAALLAIEELNQNGGVLGRPVEPLVADGRSDWDVFAKEAKRLIHDEEVVTVFGCWTSASRKTIVPIFEEANHLLVYPLQYEGVEESPNVIYMGAAPNQQILPAIKWAYAFDNRRRFFFVGSDYVFPRVAFEIAKDQLEELGAELVGSRFLPLGSHQVHEVVEEIVAAKADVILNCINGSTNTDFFRALRKAGITPANCPTISFSIGEQELRQLNVDEMVGEYAAWNYFQSIDSPVNEEFVARFHQKYGPQRVVTDPMEAEYTGIKLWAKAVEQAESTDPSAIRRAFLNQQLDAPEGPIRIDPATQHCFKTPRIGKILPNGQFDIVWTDAKPVAPAPYPPTRSTQDWRALLHDLYTGWGNQWSAASDE</sequence>
<dbReference type="Proteomes" id="UP000317243">
    <property type="component" value="Unassembled WGS sequence"/>
</dbReference>
<evidence type="ECO:0000256" key="5">
    <source>
        <dbReference type="ARBA" id="ARBA00022777"/>
    </source>
</evidence>
<dbReference type="Gene3D" id="1.10.510.10">
    <property type="entry name" value="Transferase(Phosphotransferase) domain 1"/>
    <property type="match status" value="1"/>
</dbReference>
<dbReference type="PROSITE" id="PS00107">
    <property type="entry name" value="PROTEIN_KINASE_ATP"/>
    <property type="match status" value="1"/>
</dbReference>
<evidence type="ECO:0000256" key="3">
    <source>
        <dbReference type="ARBA" id="ARBA00022679"/>
    </source>
</evidence>
<comment type="caution">
    <text evidence="10">The sequence shown here is derived from an EMBL/GenBank/DDBJ whole genome shotgun (WGS) entry which is preliminary data.</text>
</comment>
<dbReference type="InterPro" id="IPR008271">
    <property type="entry name" value="Ser/Thr_kinase_AS"/>
</dbReference>
<dbReference type="PANTHER" id="PTHR47628">
    <property type="match status" value="1"/>
</dbReference>
<organism evidence="10 11">
    <name type="scientific">Thalassoglobus neptunius</name>
    <dbReference type="NCBI Taxonomy" id="1938619"/>
    <lineage>
        <taxon>Bacteria</taxon>
        <taxon>Pseudomonadati</taxon>
        <taxon>Planctomycetota</taxon>
        <taxon>Planctomycetia</taxon>
        <taxon>Planctomycetales</taxon>
        <taxon>Planctomycetaceae</taxon>
        <taxon>Thalassoglobus</taxon>
    </lineage>
</organism>
<feature type="region of interest" description="Disordered" evidence="8">
    <location>
        <begin position="377"/>
        <end position="398"/>
    </location>
</feature>
<dbReference type="CDD" id="cd14014">
    <property type="entry name" value="STKc_PknB_like"/>
    <property type="match status" value="1"/>
</dbReference>